<reference evidence="9" key="1">
    <citation type="submission" date="2016-10" db="EMBL/GenBank/DDBJ databases">
        <authorList>
            <person name="Varghese N."/>
            <person name="Submissions S."/>
        </authorList>
    </citation>
    <scope>NUCLEOTIDE SEQUENCE [LARGE SCALE GENOMIC DNA]</scope>
    <source>
        <strain evidence="9">CGMCC 4.5579</strain>
    </source>
</reference>
<proteinExistence type="predicted"/>
<dbReference type="Gene3D" id="1.20.1250.20">
    <property type="entry name" value="MFS general substrate transporter like domains"/>
    <property type="match status" value="1"/>
</dbReference>
<dbReference type="GO" id="GO:0022857">
    <property type="term" value="F:transmembrane transporter activity"/>
    <property type="evidence" value="ECO:0007669"/>
    <property type="project" value="InterPro"/>
</dbReference>
<dbReference type="Gene3D" id="1.20.1720.10">
    <property type="entry name" value="Multidrug resistance protein D"/>
    <property type="match status" value="1"/>
</dbReference>
<keyword evidence="4 6" id="KW-0472">Membrane</keyword>
<feature type="transmembrane region" description="Helical" evidence="6">
    <location>
        <begin position="94"/>
        <end position="120"/>
    </location>
</feature>
<evidence type="ECO:0000256" key="4">
    <source>
        <dbReference type="ARBA" id="ARBA00023136"/>
    </source>
</evidence>
<feature type="region of interest" description="Disordered" evidence="5">
    <location>
        <begin position="1"/>
        <end position="20"/>
    </location>
</feature>
<feature type="transmembrane region" description="Helical" evidence="6">
    <location>
        <begin position="126"/>
        <end position="144"/>
    </location>
</feature>
<dbReference type="InterPro" id="IPR036259">
    <property type="entry name" value="MFS_trans_sf"/>
</dbReference>
<organism evidence="8 9">
    <name type="scientific">Amycolatopsis arida</name>
    <dbReference type="NCBI Taxonomy" id="587909"/>
    <lineage>
        <taxon>Bacteria</taxon>
        <taxon>Bacillati</taxon>
        <taxon>Actinomycetota</taxon>
        <taxon>Actinomycetes</taxon>
        <taxon>Pseudonocardiales</taxon>
        <taxon>Pseudonocardiaceae</taxon>
        <taxon>Amycolatopsis</taxon>
    </lineage>
</organism>
<dbReference type="InterPro" id="IPR011701">
    <property type="entry name" value="MFS"/>
</dbReference>
<feature type="domain" description="Major facilitator superfamily (MFS) profile" evidence="7">
    <location>
        <begin position="27"/>
        <end position="469"/>
    </location>
</feature>
<dbReference type="PANTHER" id="PTHR42718">
    <property type="entry name" value="MAJOR FACILITATOR SUPERFAMILY MULTIDRUG TRANSPORTER MFSC"/>
    <property type="match status" value="1"/>
</dbReference>
<dbReference type="GO" id="GO:0005886">
    <property type="term" value="C:plasma membrane"/>
    <property type="evidence" value="ECO:0007669"/>
    <property type="project" value="UniProtKB-SubCell"/>
</dbReference>
<dbReference type="AlphaFoldDB" id="A0A1I5ZCQ1"/>
<dbReference type="STRING" id="587909.SAMN05421810_10948"/>
<protein>
    <submittedName>
        <fullName evidence="8">Drug resistance transporter, EmrB/QacA subfamily</fullName>
    </submittedName>
</protein>
<dbReference type="RefSeq" id="WP_134046319.1">
    <property type="nucleotide sequence ID" value="NZ_FOWW01000009.1"/>
</dbReference>
<dbReference type="InterPro" id="IPR005829">
    <property type="entry name" value="Sugar_transporter_CS"/>
</dbReference>
<feature type="transmembrane region" description="Helical" evidence="6">
    <location>
        <begin position="245"/>
        <end position="263"/>
    </location>
</feature>
<feature type="transmembrane region" description="Helical" evidence="6">
    <location>
        <begin position="213"/>
        <end position="233"/>
    </location>
</feature>
<evidence type="ECO:0000313" key="9">
    <source>
        <dbReference type="Proteomes" id="UP000198727"/>
    </source>
</evidence>
<feature type="transmembrane region" description="Helical" evidence="6">
    <location>
        <begin position="419"/>
        <end position="440"/>
    </location>
</feature>
<dbReference type="Proteomes" id="UP000198727">
    <property type="component" value="Unassembled WGS sequence"/>
</dbReference>
<dbReference type="SUPFAM" id="SSF103473">
    <property type="entry name" value="MFS general substrate transporter"/>
    <property type="match status" value="1"/>
</dbReference>
<dbReference type="Pfam" id="PF07690">
    <property type="entry name" value="MFS_1"/>
    <property type="match status" value="1"/>
</dbReference>
<dbReference type="PANTHER" id="PTHR42718:SF48">
    <property type="entry name" value="CONSERVED TWO-DOMAIN MEMBRANE PROTEIN-RELATED"/>
    <property type="match status" value="1"/>
</dbReference>
<accession>A0A1I5ZCQ1</accession>
<dbReference type="EMBL" id="FOWW01000009">
    <property type="protein sequence ID" value="SFQ54249.1"/>
    <property type="molecule type" value="Genomic_DNA"/>
</dbReference>
<name>A0A1I5ZCQ1_9PSEU</name>
<evidence type="ECO:0000256" key="2">
    <source>
        <dbReference type="ARBA" id="ARBA00022692"/>
    </source>
</evidence>
<evidence type="ECO:0000313" key="8">
    <source>
        <dbReference type="EMBL" id="SFQ54249.1"/>
    </source>
</evidence>
<dbReference type="OrthoDB" id="7375466at2"/>
<feature type="transmembrane region" description="Helical" evidence="6">
    <location>
        <begin position="446"/>
        <end position="464"/>
    </location>
</feature>
<dbReference type="PROSITE" id="PS50850">
    <property type="entry name" value="MFS"/>
    <property type="match status" value="1"/>
</dbReference>
<dbReference type="PROSITE" id="PS00216">
    <property type="entry name" value="SUGAR_TRANSPORT_1"/>
    <property type="match status" value="1"/>
</dbReference>
<keyword evidence="3 6" id="KW-1133">Transmembrane helix</keyword>
<feature type="transmembrane region" description="Helical" evidence="6">
    <location>
        <begin position="283"/>
        <end position="306"/>
    </location>
</feature>
<evidence type="ECO:0000256" key="5">
    <source>
        <dbReference type="SAM" id="MobiDB-lite"/>
    </source>
</evidence>
<feature type="transmembrane region" description="Helical" evidence="6">
    <location>
        <begin position="156"/>
        <end position="175"/>
    </location>
</feature>
<sequence>MSQGSTADEHPCTSPSREVSPEAATKTTALLCVAAFMTMLDLFIVNVAFESIGETYPGSSLAGLSWVLNAYIVVYAACLIPAGNLSDRYGRKQGFLVGLGLFTIASLGCAAAPMLAFLIAFRVVQAAGAAVLTPASLGLILSVLPEARRAGAVRVWAISSSFAGALGPVIGGLLAETSWRWAFLINLPIGLIALVVAARLLPKGAPASRTRVPDPVGAVAVAVAVGALSLGLVRVEDWGWGSARMLLTAGVTVVVLTLLAYRVRTHPVPIMSPRLFRVPSFTVANITILIFTSAFSAVFLSVSLWLETAADYGPLQAGLALVPGPLAVPLFAALTQRWAASVPSRFVVSAGLAIFGLGSLLLATQGGAHYATDILPGWIIIGVGIGIAMPTLIGTATADLAQADTATASAVVNTARQAGYALGVAGLVAILGSQATLHTGDTFQDGWIFVTALVLISAVTALRIRQHKSRHAEDE</sequence>
<comment type="subcellular location">
    <subcellularLocation>
        <location evidence="1">Cell membrane</location>
        <topology evidence="1">Multi-pass membrane protein</topology>
    </subcellularLocation>
</comment>
<keyword evidence="2 6" id="KW-0812">Transmembrane</keyword>
<keyword evidence="9" id="KW-1185">Reference proteome</keyword>
<feature type="transmembrane region" description="Helical" evidence="6">
    <location>
        <begin position="375"/>
        <end position="398"/>
    </location>
</feature>
<feature type="transmembrane region" description="Helical" evidence="6">
    <location>
        <begin position="346"/>
        <end position="363"/>
    </location>
</feature>
<feature type="transmembrane region" description="Helical" evidence="6">
    <location>
        <begin position="27"/>
        <end position="49"/>
    </location>
</feature>
<dbReference type="InterPro" id="IPR020846">
    <property type="entry name" value="MFS_dom"/>
</dbReference>
<evidence type="ECO:0000256" key="6">
    <source>
        <dbReference type="SAM" id="Phobius"/>
    </source>
</evidence>
<feature type="transmembrane region" description="Helical" evidence="6">
    <location>
        <begin position="61"/>
        <end position="82"/>
    </location>
</feature>
<evidence type="ECO:0000259" key="7">
    <source>
        <dbReference type="PROSITE" id="PS50850"/>
    </source>
</evidence>
<dbReference type="CDD" id="cd17321">
    <property type="entry name" value="MFS_MMR_MDR_like"/>
    <property type="match status" value="1"/>
</dbReference>
<gene>
    <name evidence="8" type="ORF">SAMN05421810_10948</name>
</gene>
<feature type="transmembrane region" description="Helical" evidence="6">
    <location>
        <begin position="181"/>
        <end position="201"/>
    </location>
</feature>
<evidence type="ECO:0000256" key="3">
    <source>
        <dbReference type="ARBA" id="ARBA00022989"/>
    </source>
</evidence>
<evidence type="ECO:0000256" key="1">
    <source>
        <dbReference type="ARBA" id="ARBA00004651"/>
    </source>
</evidence>
<feature type="transmembrane region" description="Helical" evidence="6">
    <location>
        <begin position="312"/>
        <end position="334"/>
    </location>
</feature>